<dbReference type="AlphaFoldDB" id="A0A316WAV7"/>
<protein>
    <recommendedName>
        <fullName evidence="1">IrrE N-terminal-like domain-containing protein</fullName>
    </recommendedName>
</protein>
<evidence type="ECO:0000313" key="2">
    <source>
        <dbReference type="EMBL" id="PWN58431.1"/>
    </source>
</evidence>
<dbReference type="InterPro" id="IPR052345">
    <property type="entry name" value="Rad_response_metalloprotease"/>
</dbReference>
<name>A0A316WAV7_9FLAO</name>
<proteinExistence type="predicted"/>
<evidence type="ECO:0000259" key="1">
    <source>
        <dbReference type="Pfam" id="PF06114"/>
    </source>
</evidence>
<dbReference type="RefSeq" id="WP_109739200.1">
    <property type="nucleotide sequence ID" value="NZ_PPEG02000011.1"/>
</dbReference>
<dbReference type="Proteomes" id="UP000236413">
    <property type="component" value="Unassembled WGS sequence"/>
</dbReference>
<comment type="caution">
    <text evidence="2">The sequence shown here is derived from an EMBL/GenBank/DDBJ whole genome shotgun (WGS) entry which is preliminary data.</text>
</comment>
<gene>
    <name evidence="2" type="ORF">C1634_023045</name>
</gene>
<reference evidence="2 3" key="1">
    <citation type="submission" date="2018-04" db="EMBL/GenBank/DDBJ databases">
        <title>Chryseobacterium oncorhynchi 701B-08T from rainbow trout, and Chryseobacterium viscerum 687B-08T from diseased fish.</title>
        <authorList>
            <person name="Jeong J.-J."/>
            <person name="Lee Y.J."/>
            <person name="Pathiraja D."/>
            <person name="Park B."/>
            <person name="Choi I.-G."/>
            <person name="Kim K.D."/>
        </authorList>
    </citation>
    <scope>NUCLEOTIDE SEQUENCE [LARGE SCALE GENOMIC DNA]</scope>
    <source>
        <strain evidence="2 3">687B-08</strain>
    </source>
</reference>
<accession>A0A316WAV7</accession>
<dbReference type="EMBL" id="PPEG02000011">
    <property type="protein sequence ID" value="PWN58431.1"/>
    <property type="molecule type" value="Genomic_DNA"/>
</dbReference>
<dbReference type="PANTHER" id="PTHR43236">
    <property type="entry name" value="ANTITOXIN HIGA1"/>
    <property type="match status" value="1"/>
</dbReference>
<evidence type="ECO:0000313" key="3">
    <source>
        <dbReference type="Proteomes" id="UP000236413"/>
    </source>
</evidence>
<feature type="domain" description="IrrE N-terminal-like" evidence="1">
    <location>
        <begin position="72"/>
        <end position="166"/>
    </location>
</feature>
<sequence>MINNTPLNDIKELAEYIALQYTEVITPINIIAENERLILIYDKYEKGTFDGMTVYSNKKFYIHLNTDCGNFKDKARGRFTLAHELGHYFIDAHRVGLIKGILVPHPSITNKKQFDSIEREADYFASCILMPESRFKNDILRKKFSFNVIKDLADKYIVSLTACAIRFAQIGNHPIMIIYAEDEIIKWKIVSDDFPFKWLLNDRKVPENTVMGEYFSKSNVRDIYKTEKVWAMDWFNDIKDYDINRSFYEHCIPHKNKALSIVWED</sequence>
<dbReference type="Gene3D" id="1.10.10.2910">
    <property type="match status" value="1"/>
</dbReference>
<dbReference type="PANTHER" id="PTHR43236:SF1">
    <property type="entry name" value="BLL7220 PROTEIN"/>
    <property type="match status" value="1"/>
</dbReference>
<dbReference type="Pfam" id="PF06114">
    <property type="entry name" value="Peptidase_M78"/>
    <property type="match status" value="1"/>
</dbReference>
<dbReference type="InterPro" id="IPR010359">
    <property type="entry name" value="IrrE_HExxH"/>
</dbReference>
<organism evidence="2 3">
    <name type="scientific">Chryseobacterium viscerum</name>
    <dbReference type="NCBI Taxonomy" id="1037377"/>
    <lineage>
        <taxon>Bacteria</taxon>
        <taxon>Pseudomonadati</taxon>
        <taxon>Bacteroidota</taxon>
        <taxon>Flavobacteriia</taxon>
        <taxon>Flavobacteriales</taxon>
        <taxon>Weeksellaceae</taxon>
        <taxon>Chryseobacterium group</taxon>
        <taxon>Chryseobacterium</taxon>
    </lineage>
</organism>